<reference evidence="1 2" key="1">
    <citation type="submission" date="2020-11" db="EMBL/GenBank/DDBJ databases">
        <title>A novel isolate from a Black sea contaminated sediment with potential to produce alkanes: Plantactinospora alkalitolerans sp. nov.</title>
        <authorList>
            <person name="Carro L."/>
            <person name="Veyisoglu A."/>
            <person name="Guven K."/>
            <person name="Schumann P."/>
            <person name="Klenk H.-P."/>
            <person name="Sahin N."/>
        </authorList>
    </citation>
    <scope>NUCLEOTIDE SEQUENCE [LARGE SCALE GENOMIC DNA]</scope>
    <source>
        <strain evidence="1 2">S1510</strain>
    </source>
</reference>
<keyword evidence="1" id="KW-0540">Nuclease</keyword>
<dbReference type="CDD" id="cd00085">
    <property type="entry name" value="HNHc"/>
    <property type="match status" value="1"/>
</dbReference>
<dbReference type="EMBL" id="JADPUN010000129">
    <property type="protein sequence ID" value="MBF9129696.1"/>
    <property type="molecule type" value="Genomic_DNA"/>
</dbReference>
<evidence type="ECO:0000313" key="1">
    <source>
        <dbReference type="EMBL" id="MBF9129696.1"/>
    </source>
</evidence>
<keyword evidence="2" id="KW-1185">Reference proteome</keyword>
<dbReference type="GO" id="GO:0004519">
    <property type="term" value="F:endonuclease activity"/>
    <property type="evidence" value="ECO:0007669"/>
    <property type="project" value="UniProtKB-KW"/>
</dbReference>
<keyword evidence="1" id="KW-0378">Hydrolase</keyword>
<comment type="caution">
    <text evidence="1">The sequence shown here is derived from an EMBL/GenBank/DDBJ whole genome shotgun (WGS) entry which is preliminary data.</text>
</comment>
<dbReference type="Gene3D" id="1.10.30.50">
    <property type="match status" value="1"/>
</dbReference>
<organism evidence="1 2">
    <name type="scientific">Plantactinospora alkalitolerans</name>
    <dbReference type="NCBI Taxonomy" id="2789879"/>
    <lineage>
        <taxon>Bacteria</taxon>
        <taxon>Bacillati</taxon>
        <taxon>Actinomycetota</taxon>
        <taxon>Actinomycetes</taxon>
        <taxon>Micromonosporales</taxon>
        <taxon>Micromonosporaceae</taxon>
        <taxon>Plantactinospora</taxon>
    </lineage>
</organism>
<accession>A0ABS0GU40</accession>
<sequence>MAGAAPVTAEAVQALRAGAARRVRLTGIRRRGRRAGLSSECRPSVRGVVVTTYSTVDDVRYRSGGDNGILRHVLFEEWQSRCYWCETPVLFASVEIDHILPHTATAEHLADLIRRHDLPADFDVHAPANLAPICGRCNREKSNNRFAGTLVTGKLARAAKKQDRVIQRVLAFATAHQRAAHAVAADQALRSPAEVLARIRMLTERVQAFSDTWRQDVTTTADGIALLFTPKTAHQEPGLPPLFDLSADDPATDEVGRGLTEVRDYGGAVVIDGRYLIPPDDSATSSIAEVLGLTGPDDQVLIAAVGTQLDPATTFHLALVTAGGAVRDRLPLHADSVASGQRGARMILRDGVGLFTACLQAEHPDNGGTITTHLTSTSLAGHYPYQLLAALQLFRDAEPTDRLEVRLNDRPLGSPVDVDAEQMGQILLAFRYDGDLITALDRVQAHTGQRFPVPEQITAKERTDLLLAARLLDGKAITLTDDVLTLTVKPDAIGAFLQDQHPGQPGELTAVGAEYAVTCGEHRMALGPVTIRAPQVTLVNADEMSAAATAAPVKARYQCLPGAKIAVHLASVDAPDGRPAKAAADYPRF</sequence>
<dbReference type="Proteomes" id="UP000638560">
    <property type="component" value="Unassembled WGS sequence"/>
</dbReference>
<name>A0ABS0GU40_9ACTN</name>
<keyword evidence="1" id="KW-0255">Endonuclease</keyword>
<dbReference type="InterPro" id="IPR003615">
    <property type="entry name" value="HNH_nuc"/>
</dbReference>
<evidence type="ECO:0000313" key="2">
    <source>
        <dbReference type="Proteomes" id="UP000638560"/>
    </source>
</evidence>
<protein>
    <submittedName>
        <fullName evidence="1">HNH endonuclease</fullName>
    </submittedName>
</protein>
<gene>
    <name evidence="1" type="ORF">I0C86_12115</name>
</gene>
<proteinExistence type="predicted"/>